<feature type="compositionally biased region" description="Basic and acidic residues" evidence="1">
    <location>
        <begin position="280"/>
        <end position="289"/>
    </location>
</feature>
<dbReference type="GO" id="GO:0061630">
    <property type="term" value="F:ubiquitin protein ligase activity"/>
    <property type="evidence" value="ECO:0007669"/>
    <property type="project" value="InterPro"/>
</dbReference>
<dbReference type="InterPro" id="IPR039133">
    <property type="entry name" value="RNF25"/>
</dbReference>
<dbReference type="AlphaFoldDB" id="A0A9F2RD19"/>
<feature type="region of interest" description="Disordered" evidence="1">
    <location>
        <begin position="261"/>
        <end position="289"/>
    </location>
</feature>
<dbReference type="RefSeq" id="XP_007443063.1">
    <property type="nucleotide sequence ID" value="XM_007443001.3"/>
</dbReference>
<evidence type="ECO:0000313" key="3">
    <source>
        <dbReference type="RefSeq" id="XP_007443063.1"/>
    </source>
</evidence>
<name>A0A9F2RD19_PYTBI</name>
<dbReference type="GO" id="GO:0005634">
    <property type="term" value="C:nucleus"/>
    <property type="evidence" value="ECO:0007669"/>
    <property type="project" value="TreeGrafter"/>
</dbReference>
<dbReference type="PANTHER" id="PTHR13198:SF4">
    <property type="entry name" value="E3 UBIQUITIN-PROTEIN LIGASE RNF25"/>
    <property type="match status" value="1"/>
</dbReference>
<accession>A0A9F2RD19</accession>
<dbReference type="PANTHER" id="PTHR13198">
    <property type="entry name" value="RING FINGER PROTEIN 25"/>
    <property type="match status" value="1"/>
</dbReference>
<reference evidence="3" key="1">
    <citation type="submission" date="2025-08" db="UniProtKB">
        <authorList>
            <consortium name="RefSeq"/>
        </authorList>
    </citation>
    <scope>IDENTIFICATION</scope>
    <source>
        <tissue evidence="3">Liver</tissue>
    </source>
</reference>
<dbReference type="OrthoDB" id="432311at2759"/>
<organism evidence="2 3">
    <name type="scientific">Python bivittatus</name>
    <name type="common">Burmese python</name>
    <name type="synonym">Python molurus bivittatus</name>
    <dbReference type="NCBI Taxonomy" id="176946"/>
    <lineage>
        <taxon>Eukaryota</taxon>
        <taxon>Metazoa</taxon>
        <taxon>Chordata</taxon>
        <taxon>Craniata</taxon>
        <taxon>Vertebrata</taxon>
        <taxon>Euteleostomi</taxon>
        <taxon>Lepidosauria</taxon>
        <taxon>Squamata</taxon>
        <taxon>Bifurcata</taxon>
        <taxon>Unidentata</taxon>
        <taxon>Episquamata</taxon>
        <taxon>Toxicofera</taxon>
        <taxon>Serpentes</taxon>
        <taxon>Henophidia</taxon>
        <taxon>Pythonidae</taxon>
        <taxon>Python</taxon>
    </lineage>
</organism>
<keyword evidence="2" id="KW-1185">Reference proteome</keyword>
<dbReference type="GO" id="GO:0016567">
    <property type="term" value="P:protein ubiquitination"/>
    <property type="evidence" value="ECO:0007669"/>
    <property type="project" value="TreeGrafter"/>
</dbReference>
<protein>
    <submittedName>
        <fullName evidence="3">E3 ubiquitin-protein ligase RNF25</fullName>
    </submittedName>
</protein>
<evidence type="ECO:0000256" key="1">
    <source>
        <dbReference type="SAM" id="MobiDB-lite"/>
    </source>
</evidence>
<feature type="region of interest" description="Disordered" evidence="1">
    <location>
        <begin position="113"/>
        <end position="138"/>
    </location>
</feature>
<dbReference type="GeneID" id="103059620"/>
<proteinExistence type="predicted"/>
<evidence type="ECO:0000313" key="2">
    <source>
        <dbReference type="Proteomes" id="UP000695026"/>
    </source>
</evidence>
<sequence>MSEGSPCYSPEAQGGVSPQEVYQPDQQTLQHREQLRQIFQRQQEKGGIIDLELERNRYFVSLQKPSDVREYDHTAVSENDLEIKNELKSPAGSEHTQRSTTLMNNELKNIHKSSVTLHHHNKRERSRGEKPSLQNPSWQRHCKALEMATEMYVEGESKAFSRRPNWKKERERWSYGRYNQDISKSYSQSQESSFMDKKDLCTKGVLSAKEEKNNMGKWIPVQKTEASNREKVDICHSELRGQNKWQDQHGIQDCERWEKTKGREYVTHPKMSGGRGQSKAMERTAGPRD</sequence>
<dbReference type="KEGG" id="pbi:103059620"/>
<gene>
    <name evidence="3" type="primary">LOC103059620</name>
</gene>
<feature type="region of interest" description="Disordered" evidence="1">
    <location>
        <begin position="1"/>
        <end position="29"/>
    </location>
</feature>
<dbReference type="Proteomes" id="UP000695026">
    <property type="component" value="Unplaced"/>
</dbReference>